<evidence type="ECO:0000313" key="3">
    <source>
        <dbReference type="Proteomes" id="UP000231179"/>
    </source>
</evidence>
<protein>
    <submittedName>
        <fullName evidence="2">Uncharacterized protein</fullName>
    </submittedName>
</protein>
<keyword evidence="1" id="KW-0812">Transmembrane</keyword>
<feature type="transmembrane region" description="Helical" evidence="1">
    <location>
        <begin position="91"/>
        <end position="113"/>
    </location>
</feature>
<keyword evidence="1" id="KW-1133">Transmembrane helix</keyword>
<dbReference type="Proteomes" id="UP000231179">
    <property type="component" value="Chromosome"/>
</dbReference>
<dbReference type="EMBL" id="CP024870">
    <property type="protein sequence ID" value="ATX71478.1"/>
    <property type="molecule type" value="Genomic_DNA"/>
</dbReference>
<keyword evidence="3" id="KW-1185">Reference proteome</keyword>
<organism evidence="2 3">
    <name type="scientific">Spiroplasma clarkii</name>
    <dbReference type="NCBI Taxonomy" id="2139"/>
    <lineage>
        <taxon>Bacteria</taxon>
        <taxon>Bacillati</taxon>
        <taxon>Mycoplasmatota</taxon>
        <taxon>Mollicutes</taxon>
        <taxon>Entomoplasmatales</taxon>
        <taxon>Spiroplasmataceae</taxon>
        <taxon>Spiroplasma</taxon>
    </lineage>
</organism>
<feature type="transmembrane region" description="Helical" evidence="1">
    <location>
        <begin position="50"/>
        <end position="70"/>
    </location>
</feature>
<keyword evidence="1" id="KW-0472">Membrane</keyword>
<gene>
    <name evidence="2" type="ORF">SCLAR_v1c11780</name>
</gene>
<name>A0A2K8KIH0_9MOLU</name>
<reference evidence="2 3" key="1">
    <citation type="submission" date="2017-11" db="EMBL/GenBank/DDBJ databases">
        <title>Complete genome sequence of Spiroplasma clarkii CN-5 (DSM 19994).</title>
        <authorList>
            <person name="Tsai Y.-M."/>
            <person name="Chang A."/>
            <person name="Lo W.-S."/>
            <person name="Kuo C.-H."/>
        </authorList>
    </citation>
    <scope>NUCLEOTIDE SEQUENCE [LARGE SCALE GENOMIC DNA]</scope>
    <source>
        <strain evidence="2 3">CN-5</strain>
    </source>
</reference>
<feature type="transmembrane region" description="Helical" evidence="1">
    <location>
        <begin position="7"/>
        <end position="30"/>
    </location>
</feature>
<proteinExistence type="predicted"/>
<sequence>MKLQKKALYLGLFSLILFIFLSALSIYDVMNLYFSLRNVLGKVLTRKAVFYYYLVISLLIFYFWFYKYCFPNIFNKFHKNILRKQRLCKNNLKAYVVALVALVYPYLLFVQLLNWKNSVIYSFLFHDQNFSILEDFFGFVKLYKWVYIDILWYLVAVGLIVSVSYFGFTLFTLFIFEFVSYERIKITQKINHYRFLKQIEDQEANLNTEKMYEQISFFKDWGVYVTLNINEHITTQLRA</sequence>
<dbReference type="AlphaFoldDB" id="A0A2K8KIH0"/>
<evidence type="ECO:0000313" key="2">
    <source>
        <dbReference type="EMBL" id="ATX71478.1"/>
    </source>
</evidence>
<accession>A0A2K8KIH0</accession>
<feature type="transmembrane region" description="Helical" evidence="1">
    <location>
        <begin position="150"/>
        <end position="176"/>
    </location>
</feature>
<evidence type="ECO:0000256" key="1">
    <source>
        <dbReference type="SAM" id="Phobius"/>
    </source>
</evidence>
<dbReference type="RefSeq" id="WP_100255010.1">
    <property type="nucleotide sequence ID" value="NZ_CP024870.1"/>
</dbReference>